<dbReference type="OrthoDB" id="270970at2759"/>
<sequence>MFFNLRIIEADDAPAMDTNGKCDPYCKIFLSSSPDDVKHTKVCKKTLTPKWNDVFTFNVTNFSSTDQIVIQMKDKDLINSERISYLNLPVIDYQIGKVYDVWMDMTKYEGVPKGGKAHLIIHLSQQGETAFVDTSDKQIISRDIKPIEIEKTDIENSSEVPSKPKSDTEQNHEEEEEIYDDSINPLAFEAEESQIHKKIDYSKYDITLISFECDDIHREPLSEDVGGELTRQMAALGLPMKIVYTGSSTTRIKELFNTIESNPKQLILCVASTASTDKLRIIVNAYNETNFLVPDVDGIFPPKKVIDDLEEGVELRNPIDLELINKSIGDLFKLSSDEDRFIFNYLNMNLLTKIGEKKIGGCVFVETPLIEVVPMQTQVDSIINLINALIDLPDFN</sequence>
<keyword evidence="2" id="KW-0106">Calcium</keyword>
<reference evidence="5" key="1">
    <citation type="submission" date="2016-10" db="EMBL/GenBank/DDBJ databases">
        <authorList>
            <person name="Benchimol M."/>
            <person name="Almeida L.G."/>
            <person name="Vasconcelos A.T."/>
            <person name="Perreira-Neves A."/>
            <person name="Rosa I.A."/>
            <person name="Tasca T."/>
            <person name="Bogo M.R."/>
            <person name="de Souza W."/>
        </authorList>
    </citation>
    <scope>NUCLEOTIDE SEQUENCE [LARGE SCALE GENOMIC DNA]</scope>
    <source>
        <strain evidence="5">K</strain>
    </source>
</reference>
<dbReference type="InterPro" id="IPR036440">
    <property type="entry name" value="Peptidase_C15-like_sf"/>
</dbReference>
<dbReference type="RefSeq" id="XP_068350851.1">
    <property type="nucleotide sequence ID" value="XM_068510576.1"/>
</dbReference>
<evidence type="ECO:0000259" key="4">
    <source>
        <dbReference type="PROSITE" id="PS50004"/>
    </source>
</evidence>
<dbReference type="Gene3D" id="2.60.40.150">
    <property type="entry name" value="C2 domain"/>
    <property type="match status" value="1"/>
</dbReference>
<dbReference type="AlphaFoldDB" id="A0A1J4JEZ4"/>
<feature type="compositionally biased region" description="Basic and acidic residues" evidence="3">
    <location>
        <begin position="162"/>
        <end position="171"/>
    </location>
</feature>
<evidence type="ECO:0000313" key="6">
    <source>
        <dbReference type="Proteomes" id="UP000179807"/>
    </source>
</evidence>
<feature type="domain" description="C2" evidence="4">
    <location>
        <begin position="1"/>
        <end position="103"/>
    </location>
</feature>
<dbReference type="Pfam" id="PF00168">
    <property type="entry name" value="C2"/>
    <property type="match status" value="1"/>
</dbReference>
<keyword evidence="1" id="KW-0479">Metal-binding</keyword>
<gene>
    <name evidence="5" type="ORF">TRFO_35992</name>
</gene>
<dbReference type="VEuPathDB" id="TrichDB:TRFO_35992"/>
<evidence type="ECO:0000313" key="5">
    <source>
        <dbReference type="EMBL" id="OHS97714.1"/>
    </source>
</evidence>
<organism evidence="5 6">
    <name type="scientific">Tritrichomonas foetus</name>
    <dbReference type="NCBI Taxonomy" id="1144522"/>
    <lineage>
        <taxon>Eukaryota</taxon>
        <taxon>Metamonada</taxon>
        <taxon>Parabasalia</taxon>
        <taxon>Tritrichomonadida</taxon>
        <taxon>Tritrichomonadidae</taxon>
        <taxon>Tritrichomonas</taxon>
    </lineage>
</organism>
<dbReference type="GO" id="GO:0016020">
    <property type="term" value="C:membrane"/>
    <property type="evidence" value="ECO:0007669"/>
    <property type="project" value="TreeGrafter"/>
</dbReference>
<dbReference type="EMBL" id="MLAK01001098">
    <property type="protein sequence ID" value="OHS97714.1"/>
    <property type="molecule type" value="Genomic_DNA"/>
</dbReference>
<evidence type="ECO:0000256" key="2">
    <source>
        <dbReference type="ARBA" id="ARBA00022837"/>
    </source>
</evidence>
<dbReference type="PANTHER" id="PTHR45911">
    <property type="entry name" value="C2 DOMAIN-CONTAINING PROTEIN"/>
    <property type="match status" value="1"/>
</dbReference>
<dbReference type="SUPFAM" id="SSF53182">
    <property type="entry name" value="Pyrrolidone carboxyl peptidase (pyroglutamate aminopeptidase)"/>
    <property type="match status" value="1"/>
</dbReference>
<evidence type="ECO:0000256" key="3">
    <source>
        <dbReference type="SAM" id="MobiDB-lite"/>
    </source>
</evidence>
<protein>
    <recommendedName>
        <fullName evidence="4">C2 domain-containing protein</fullName>
    </recommendedName>
</protein>
<dbReference type="Gene3D" id="3.40.630.20">
    <property type="entry name" value="Peptidase C15, pyroglutamyl peptidase I-like"/>
    <property type="match status" value="1"/>
</dbReference>
<dbReference type="PANTHER" id="PTHR45911:SF4">
    <property type="entry name" value="MULTIPLE C2 AND TRANSMEMBRANE DOMAIN-CONTAINING PROTEIN"/>
    <property type="match status" value="1"/>
</dbReference>
<dbReference type="PROSITE" id="PS50004">
    <property type="entry name" value="C2"/>
    <property type="match status" value="1"/>
</dbReference>
<comment type="caution">
    <text evidence="5">The sequence shown here is derived from an EMBL/GenBank/DDBJ whole genome shotgun (WGS) entry which is preliminary data.</text>
</comment>
<name>A0A1J4JEZ4_9EUKA</name>
<keyword evidence="6" id="KW-1185">Reference proteome</keyword>
<evidence type="ECO:0000256" key="1">
    <source>
        <dbReference type="ARBA" id="ARBA00022723"/>
    </source>
</evidence>
<dbReference type="Proteomes" id="UP000179807">
    <property type="component" value="Unassembled WGS sequence"/>
</dbReference>
<dbReference type="CDD" id="cd00030">
    <property type="entry name" value="C2"/>
    <property type="match status" value="1"/>
</dbReference>
<dbReference type="InterPro" id="IPR000008">
    <property type="entry name" value="C2_dom"/>
</dbReference>
<feature type="region of interest" description="Disordered" evidence="3">
    <location>
        <begin position="150"/>
        <end position="180"/>
    </location>
</feature>
<dbReference type="GO" id="GO:0005509">
    <property type="term" value="F:calcium ion binding"/>
    <property type="evidence" value="ECO:0007669"/>
    <property type="project" value="TreeGrafter"/>
</dbReference>
<dbReference type="SUPFAM" id="SSF49562">
    <property type="entry name" value="C2 domain (Calcium/lipid-binding domain, CaLB)"/>
    <property type="match status" value="1"/>
</dbReference>
<accession>A0A1J4JEZ4</accession>
<dbReference type="SMART" id="SM00239">
    <property type="entry name" value="C2"/>
    <property type="match status" value="1"/>
</dbReference>
<dbReference type="InterPro" id="IPR035892">
    <property type="entry name" value="C2_domain_sf"/>
</dbReference>
<proteinExistence type="predicted"/>
<dbReference type="GeneID" id="94845280"/>